<evidence type="ECO:0000313" key="1">
    <source>
        <dbReference type="EMBL" id="KAK5085184.1"/>
    </source>
</evidence>
<gene>
    <name evidence="1" type="ORF">LTR05_004463</name>
</gene>
<dbReference type="Gene3D" id="1.10.8.80">
    <property type="entry name" value="Magnesium chelatase subunit I, C-Terminal domain"/>
    <property type="match status" value="1"/>
</dbReference>
<evidence type="ECO:0008006" key="3">
    <source>
        <dbReference type="Google" id="ProtNLM"/>
    </source>
</evidence>
<dbReference type="EMBL" id="JAVRRJ010000004">
    <property type="protein sequence ID" value="KAK5085184.1"/>
    <property type="molecule type" value="Genomic_DNA"/>
</dbReference>
<reference evidence="1 2" key="1">
    <citation type="submission" date="2023-08" db="EMBL/GenBank/DDBJ databases">
        <title>Black Yeasts Isolated from many extreme environments.</title>
        <authorList>
            <person name="Coleine C."/>
            <person name="Stajich J.E."/>
            <person name="Selbmann L."/>
        </authorList>
    </citation>
    <scope>NUCLEOTIDE SEQUENCE [LARGE SCALE GENOMIC DNA]</scope>
    <source>
        <strain evidence="1 2">CCFEE 5910</strain>
    </source>
</reference>
<protein>
    <recommendedName>
        <fullName evidence="3">Magnesium chelatase</fullName>
    </recommendedName>
</protein>
<dbReference type="PANTHER" id="PTHR11603:SF132">
    <property type="entry name" value="C2H2-TYPE DOMAIN-CONTAINING PROTEIN"/>
    <property type="match status" value="1"/>
</dbReference>
<dbReference type="InterPro" id="IPR052041">
    <property type="entry name" value="Nucleic_acid_metab_PIN/TRAM"/>
</dbReference>
<comment type="caution">
    <text evidence="1">The sequence shown here is derived from an EMBL/GenBank/DDBJ whole genome shotgun (WGS) entry which is preliminary data.</text>
</comment>
<dbReference type="AlphaFoldDB" id="A0AAN7Y5W0"/>
<accession>A0AAN7Y5W0</accession>
<proteinExistence type="predicted"/>
<evidence type="ECO:0000313" key="2">
    <source>
        <dbReference type="Proteomes" id="UP001309876"/>
    </source>
</evidence>
<dbReference type="PANTHER" id="PTHR11603">
    <property type="entry name" value="AAA FAMILY ATPASE"/>
    <property type="match status" value="1"/>
</dbReference>
<name>A0AAN7Y5W0_9EURO</name>
<keyword evidence="2" id="KW-1185">Reference proteome</keyword>
<dbReference type="Proteomes" id="UP001309876">
    <property type="component" value="Unassembled WGS sequence"/>
</dbReference>
<sequence length="362" mass="39837">MDFQTLLDNIQELSDLELGVLLSLIAQGHCLMTTDDDLIDDLASELSLIVSERFGLSYVVLGPEGLTSVDQFGEAILEPKGPQFPAEDDTQSASAHARLASVDIRAAPGRHDQYDAGLDNRVVKNVIIAKGFNFADPYVQVQAIELINNRRMISRTTVHVVPKQFLFIPVIAASTKHIRLLPHLNDRIFISHYHLPEHGFVNLEELDQSAASDNHSSLSGLRSSWETSRTASRSIATIAIDKIRAIGEACDITPEIRRYLQDIVTFIRLERGVDGGITPRASTDFLALAKYLGPLHSINFVTPSLVALAARKIYLHRIVIADPARERSMQYGSDSAAVMELLDGLTPEEVIENVLATVPCPI</sequence>
<organism evidence="1 2">
    <name type="scientific">Lithohypha guttulata</name>
    <dbReference type="NCBI Taxonomy" id="1690604"/>
    <lineage>
        <taxon>Eukaryota</taxon>
        <taxon>Fungi</taxon>
        <taxon>Dikarya</taxon>
        <taxon>Ascomycota</taxon>
        <taxon>Pezizomycotina</taxon>
        <taxon>Eurotiomycetes</taxon>
        <taxon>Chaetothyriomycetidae</taxon>
        <taxon>Chaetothyriales</taxon>
        <taxon>Trichomeriaceae</taxon>
        <taxon>Lithohypha</taxon>
    </lineage>
</organism>